<dbReference type="PANTHER" id="PTHR42673:SF4">
    <property type="entry name" value="MALEYLACETOACETATE ISOMERASE"/>
    <property type="match status" value="1"/>
</dbReference>
<dbReference type="Proteomes" id="UP001274321">
    <property type="component" value="Unassembled WGS sequence"/>
</dbReference>
<protein>
    <submittedName>
        <fullName evidence="2">Glutathione S-transferase family protein</fullName>
    </submittedName>
</protein>
<organism evidence="2 3">
    <name type="scientific">Terrihabitans rhizophilus</name>
    <dbReference type="NCBI Taxonomy" id="3092662"/>
    <lineage>
        <taxon>Bacteria</taxon>
        <taxon>Pseudomonadati</taxon>
        <taxon>Pseudomonadota</taxon>
        <taxon>Alphaproteobacteria</taxon>
        <taxon>Hyphomicrobiales</taxon>
        <taxon>Terrihabitans</taxon>
    </lineage>
</organism>
<accession>A0ABU4RLQ0</accession>
<dbReference type="InterPro" id="IPR040079">
    <property type="entry name" value="Glutathione_S-Trfase"/>
</dbReference>
<reference evidence="2 3" key="1">
    <citation type="submission" date="2023-11" db="EMBL/GenBank/DDBJ databases">
        <authorList>
            <person name="Bao R."/>
        </authorList>
    </citation>
    <scope>NUCLEOTIDE SEQUENCE [LARGE SCALE GENOMIC DNA]</scope>
    <source>
        <strain evidence="2 3">PJ23</strain>
    </source>
</reference>
<sequence length="216" mass="24191">MTLTLIIGNKNYSSWSLRPWLALKGAGIGFDEVVIPIYIEGSREQILQHSPSGKVPALRHGEITVWDSLAIIEYAAEAFPDAAIWPAGREARAWARSICAEMHSGFVPLRKQMTMNVRRRIPGFPVAEDVAENVARIETIWSETRRRFGEGGPFLLGSFSAADAFYAPVVTRFVTYDVQVSAESRAYMDAILGHPDMRDWCRSAAEESWTLPQFEV</sequence>
<dbReference type="PROSITE" id="PS50404">
    <property type="entry name" value="GST_NTER"/>
    <property type="match status" value="1"/>
</dbReference>
<dbReference type="SUPFAM" id="SSF47616">
    <property type="entry name" value="GST C-terminal domain-like"/>
    <property type="match status" value="1"/>
</dbReference>
<dbReference type="EMBL" id="JAXAFJ010000002">
    <property type="protein sequence ID" value="MDX6805158.1"/>
    <property type="molecule type" value="Genomic_DNA"/>
</dbReference>
<dbReference type="SUPFAM" id="SSF52833">
    <property type="entry name" value="Thioredoxin-like"/>
    <property type="match status" value="1"/>
</dbReference>
<dbReference type="Pfam" id="PF13410">
    <property type="entry name" value="GST_C_2"/>
    <property type="match status" value="1"/>
</dbReference>
<evidence type="ECO:0000313" key="3">
    <source>
        <dbReference type="Proteomes" id="UP001274321"/>
    </source>
</evidence>
<dbReference type="CDD" id="cd03043">
    <property type="entry name" value="GST_N_1"/>
    <property type="match status" value="1"/>
</dbReference>
<dbReference type="CDD" id="cd03194">
    <property type="entry name" value="GST_C_3"/>
    <property type="match status" value="1"/>
</dbReference>
<proteinExistence type="predicted"/>
<dbReference type="SFLD" id="SFLDS00019">
    <property type="entry name" value="Glutathione_Transferase_(cytos"/>
    <property type="match status" value="1"/>
</dbReference>
<name>A0ABU4RLQ0_9HYPH</name>
<dbReference type="Pfam" id="PF13409">
    <property type="entry name" value="GST_N_2"/>
    <property type="match status" value="1"/>
</dbReference>
<dbReference type="RefSeq" id="WP_319843287.1">
    <property type="nucleotide sequence ID" value="NZ_JAXAFJ010000002.1"/>
</dbReference>
<dbReference type="Gene3D" id="3.40.30.10">
    <property type="entry name" value="Glutaredoxin"/>
    <property type="match status" value="1"/>
</dbReference>
<feature type="domain" description="GST N-terminal" evidence="1">
    <location>
        <begin position="3"/>
        <end position="83"/>
    </location>
</feature>
<dbReference type="InterPro" id="IPR004045">
    <property type="entry name" value="Glutathione_S-Trfase_N"/>
</dbReference>
<dbReference type="InterPro" id="IPR036282">
    <property type="entry name" value="Glutathione-S-Trfase_C_sf"/>
</dbReference>
<gene>
    <name evidence="2" type="ORF">SCD90_03685</name>
</gene>
<comment type="caution">
    <text evidence="2">The sequence shown here is derived from an EMBL/GenBank/DDBJ whole genome shotgun (WGS) entry which is preliminary data.</text>
</comment>
<dbReference type="PANTHER" id="PTHR42673">
    <property type="entry name" value="MALEYLACETOACETATE ISOMERASE"/>
    <property type="match status" value="1"/>
</dbReference>
<evidence type="ECO:0000259" key="1">
    <source>
        <dbReference type="PROSITE" id="PS50404"/>
    </source>
</evidence>
<dbReference type="InterPro" id="IPR036249">
    <property type="entry name" value="Thioredoxin-like_sf"/>
</dbReference>
<evidence type="ECO:0000313" key="2">
    <source>
        <dbReference type="EMBL" id="MDX6805158.1"/>
    </source>
</evidence>
<dbReference type="Gene3D" id="1.20.1050.10">
    <property type="match status" value="1"/>
</dbReference>
<keyword evidence="3" id="KW-1185">Reference proteome</keyword>